<feature type="region of interest" description="Disordered" evidence="1">
    <location>
        <begin position="56"/>
        <end position="80"/>
    </location>
</feature>
<evidence type="ECO:0000313" key="3">
    <source>
        <dbReference type="Proteomes" id="UP001165205"/>
    </source>
</evidence>
<evidence type="ECO:0000313" key="2">
    <source>
        <dbReference type="EMBL" id="GMG24498.1"/>
    </source>
</evidence>
<reference evidence="2" key="1">
    <citation type="submission" date="2023-04" db="EMBL/GenBank/DDBJ databases">
        <title>Aspergillus oryzae NBRC 4228.</title>
        <authorList>
            <person name="Ichikawa N."/>
            <person name="Sato H."/>
            <person name="Tonouchi N."/>
        </authorList>
    </citation>
    <scope>NUCLEOTIDE SEQUENCE</scope>
    <source>
        <strain evidence="2">NBRC 4228</strain>
    </source>
</reference>
<organism evidence="2 3">
    <name type="scientific">Aspergillus oryzae</name>
    <name type="common">Yellow koji mold</name>
    <dbReference type="NCBI Taxonomy" id="5062"/>
    <lineage>
        <taxon>Eukaryota</taxon>
        <taxon>Fungi</taxon>
        <taxon>Dikarya</taxon>
        <taxon>Ascomycota</taxon>
        <taxon>Pezizomycotina</taxon>
        <taxon>Eurotiomycetes</taxon>
        <taxon>Eurotiomycetidae</taxon>
        <taxon>Eurotiales</taxon>
        <taxon>Aspergillaceae</taxon>
        <taxon>Aspergillus</taxon>
        <taxon>Aspergillus subgen. Circumdati</taxon>
    </lineage>
</organism>
<proteinExistence type="predicted"/>
<dbReference type="EMBL" id="BSYA01000011">
    <property type="protein sequence ID" value="GMG24498.1"/>
    <property type="molecule type" value="Genomic_DNA"/>
</dbReference>
<dbReference type="Proteomes" id="UP001165205">
    <property type="component" value="Unassembled WGS sequence"/>
</dbReference>
<evidence type="ECO:0000256" key="1">
    <source>
        <dbReference type="SAM" id="MobiDB-lite"/>
    </source>
</evidence>
<name>A0AAN4Y812_ASPOZ</name>
<protein>
    <submittedName>
        <fullName evidence="2">Unnamed protein product</fullName>
    </submittedName>
</protein>
<comment type="caution">
    <text evidence="2">The sequence shown here is derived from an EMBL/GenBank/DDBJ whole genome shotgun (WGS) entry which is preliminary data.</text>
</comment>
<dbReference type="AlphaFoldDB" id="A0AAN4Y812"/>
<accession>A0AAN4Y812</accession>
<sequence>MDFDKLKKNLNDTTESAKDQLNKRISVLLYATIRCSFLVEKPGETTNDALNKGKEQAANAADSAKATLDKALGKGENNNA</sequence>
<gene>
    <name evidence="2" type="ORF">Aory04_000173100</name>
</gene>